<gene>
    <name evidence="2" type="ORF">Vbra_3072</name>
</gene>
<evidence type="ECO:0000256" key="1">
    <source>
        <dbReference type="SAM" id="MobiDB-lite"/>
    </source>
</evidence>
<dbReference type="AlphaFoldDB" id="A0A0G4FD16"/>
<protein>
    <submittedName>
        <fullName evidence="2">Uncharacterized protein</fullName>
    </submittedName>
</protein>
<feature type="region of interest" description="Disordered" evidence="1">
    <location>
        <begin position="384"/>
        <end position="423"/>
    </location>
</feature>
<dbReference type="VEuPathDB" id="CryptoDB:Vbra_3072"/>
<reference evidence="2 3" key="1">
    <citation type="submission" date="2014-11" db="EMBL/GenBank/DDBJ databases">
        <authorList>
            <person name="Zhu J."/>
            <person name="Qi W."/>
            <person name="Song R."/>
        </authorList>
    </citation>
    <scope>NUCLEOTIDE SEQUENCE [LARGE SCALE GENOMIC DNA]</scope>
</reference>
<dbReference type="InParanoid" id="A0A0G4FD16"/>
<dbReference type="Proteomes" id="UP000041254">
    <property type="component" value="Unassembled WGS sequence"/>
</dbReference>
<dbReference type="PhylomeDB" id="A0A0G4FD16"/>
<evidence type="ECO:0000313" key="2">
    <source>
        <dbReference type="EMBL" id="CEM11111.1"/>
    </source>
</evidence>
<organism evidence="2 3">
    <name type="scientific">Vitrella brassicaformis (strain CCMP3155)</name>
    <dbReference type="NCBI Taxonomy" id="1169540"/>
    <lineage>
        <taxon>Eukaryota</taxon>
        <taxon>Sar</taxon>
        <taxon>Alveolata</taxon>
        <taxon>Colpodellida</taxon>
        <taxon>Vitrellaceae</taxon>
        <taxon>Vitrella</taxon>
    </lineage>
</organism>
<proteinExistence type="predicted"/>
<evidence type="ECO:0000313" key="3">
    <source>
        <dbReference type="Proteomes" id="UP000041254"/>
    </source>
</evidence>
<accession>A0A0G4FD16</accession>
<keyword evidence="3" id="KW-1185">Reference proteome</keyword>
<feature type="compositionally biased region" description="Acidic residues" evidence="1">
    <location>
        <begin position="392"/>
        <end position="423"/>
    </location>
</feature>
<sequence length="423" mass="46604">MHTILCRLCRSVQAVVEHIIATQMQPPQQQQQQQQHPFSYIFVGRRTFYLFSSIKDVLRLRATCTWLRDLFGAAQLRDRLRHSLGSQAGLRRAVNGQQVQLLRFDDDQFGTHDLLAAVCVVEEGPWDEIGEVIEVAGQCDSCELPVILTADDINTHASKTAYVSAPRVLAQLKMVGRHVHFSDDSCLQLFQHGDEVRAIKDEPGFQLEVDPLLPAGHLYQQHRQPHDPPVREGIYYWGEGGRWISTDGGQDTDASVSSFAKCMVFDHFRLTHQTHYTSIMLNRYVGGGRLDGLLTESPHTPVAGCTTAIGLHGNVRQLVQTDGSHPFVAWIVISGAGNNDVGMSVVTTEAAVCEGGPFKHRFSLTTQLARVALGAVAPFVFDGQVQQQQQQQDDDNDDDSDEGDDMDDGSGGEDAAAEAESGD</sequence>
<dbReference type="EMBL" id="CDMY01000409">
    <property type="protein sequence ID" value="CEM11111.1"/>
    <property type="molecule type" value="Genomic_DNA"/>
</dbReference>
<name>A0A0G4FD16_VITBC</name>